<name>A0AAD8MR80_9APIA</name>
<reference evidence="2" key="1">
    <citation type="submission" date="2023-02" db="EMBL/GenBank/DDBJ databases">
        <title>Genome of toxic invasive species Heracleum sosnowskyi carries increased number of genes despite the absence of recent whole-genome duplications.</title>
        <authorList>
            <person name="Schelkunov M."/>
            <person name="Shtratnikova V."/>
            <person name="Makarenko M."/>
            <person name="Klepikova A."/>
            <person name="Omelchenko D."/>
            <person name="Novikova G."/>
            <person name="Obukhova E."/>
            <person name="Bogdanov V."/>
            <person name="Penin A."/>
            <person name="Logacheva M."/>
        </authorList>
    </citation>
    <scope>NUCLEOTIDE SEQUENCE</scope>
    <source>
        <strain evidence="2">Hsosn_3</strain>
        <tissue evidence="2">Leaf</tissue>
    </source>
</reference>
<evidence type="ECO:0000313" key="3">
    <source>
        <dbReference type="Proteomes" id="UP001237642"/>
    </source>
</evidence>
<dbReference type="PANTHER" id="PTHR34130">
    <property type="entry name" value="OS08G0243800 PROTEIN"/>
    <property type="match status" value="1"/>
</dbReference>
<evidence type="ECO:0000313" key="2">
    <source>
        <dbReference type="EMBL" id="KAK1382441.1"/>
    </source>
</evidence>
<reference evidence="2" key="2">
    <citation type="submission" date="2023-05" db="EMBL/GenBank/DDBJ databases">
        <authorList>
            <person name="Schelkunov M.I."/>
        </authorList>
    </citation>
    <scope>NUCLEOTIDE SEQUENCE</scope>
    <source>
        <strain evidence="2">Hsosn_3</strain>
        <tissue evidence="2">Leaf</tissue>
    </source>
</reference>
<evidence type="ECO:0000256" key="1">
    <source>
        <dbReference type="SAM" id="MobiDB-lite"/>
    </source>
</evidence>
<gene>
    <name evidence="2" type="ORF">POM88_020176</name>
</gene>
<feature type="region of interest" description="Disordered" evidence="1">
    <location>
        <begin position="212"/>
        <end position="246"/>
    </location>
</feature>
<dbReference type="EMBL" id="JAUIZM010000005">
    <property type="protein sequence ID" value="KAK1382441.1"/>
    <property type="molecule type" value="Genomic_DNA"/>
</dbReference>
<keyword evidence="3" id="KW-1185">Reference proteome</keyword>
<feature type="compositionally biased region" description="Basic and acidic residues" evidence="1">
    <location>
        <begin position="38"/>
        <end position="51"/>
    </location>
</feature>
<organism evidence="2 3">
    <name type="scientific">Heracleum sosnowskyi</name>
    <dbReference type="NCBI Taxonomy" id="360622"/>
    <lineage>
        <taxon>Eukaryota</taxon>
        <taxon>Viridiplantae</taxon>
        <taxon>Streptophyta</taxon>
        <taxon>Embryophyta</taxon>
        <taxon>Tracheophyta</taxon>
        <taxon>Spermatophyta</taxon>
        <taxon>Magnoliopsida</taxon>
        <taxon>eudicotyledons</taxon>
        <taxon>Gunneridae</taxon>
        <taxon>Pentapetalae</taxon>
        <taxon>asterids</taxon>
        <taxon>campanulids</taxon>
        <taxon>Apiales</taxon>
        <taxon>Apiaceae</taxon>
        <taxon>Apioideae</taxon>
        <taxon>apioid superclade</taxon>
        <taxon>Tordylieae</taxon>
        <taxon>Tordyliinae</taxon>
        <taxon>Heracleum</taxon>
    </lineage>
</organism>
<feature type="region of interest" description="Disordered" evidence="1">
    <location>
        <begin position="1"/>
        <end position="70"/>
    </location>
</feature>
<feature type="compositionally biased region" description="Polar residues" evidence="1">
    <location>
        <begin position="104"/>
        <end position="113"/>
    </location>
</feature>
<accession>A0AAD8MR80</accession>
<sequence>MAYIISKESHLHNSKPMENISNEEDYDEQDTLSLSHLPIEKNDESAADRDQTPSPQKIHDMFQFSSPNNQQRNVIKPTRFAVKSPEHSRYLVTQASPVHYPMLSKSSSKTSTPGRRGVKKSEDYVYQKSRSTSLYSRSKKSTKGGLEQEYEEKVSIFTSPTLKAKWLFVLLGLPPKIPTDAVELKTDIKNRQSRHAPSTFFPINVGGGGGCEVVVPEDSPRPKASDQKRKKSRLGSCFGSVGPVQI</sequence>
<dbReference type="Proteomes" id="UP001237642">
    <property type="component" value="Unassembled WGS sequence"/>
</dbReference>
<protein>
    <submittedName>
        <fullName evidence="2">Uncharacterized protein</fullName>
    </submittedName>
</protein>
<dbReference type="PANTHER" id="PTHR34130:SF5">
    <property type="entry name" value="OS08G0243800 PROTEIN"/>
    <property type="match status" value="1"/>
</dbReference>
<dbReference type="AlphaFoldDB" id="A0AAD8MR80"/>
<feature type="compositionally biased region" description="Basic and acidic residues" evidence="1">
    <location>
        <begin position="218"/>
        <end position="227"/>
    </location>
</feature>
<feature type="region of interest" description="Disordered" evidence="1">
    <location>
        <begin position="101"/>
        <end position="150"/>
    </location>
</feature>
<proteinExistence type="predicted"/>
<feature type="compositionally biased region" description="Acidic residues" evidence="1">
    <location>
        <begin position="21"/>
        <end position="30"/>
    </location>
</feature>
<comment type="caution">
    <text evidence="2">The sequence shown here is derived from an EMBL/GenBank/DDBJ whole genome shotgun (WGS) entry which is preliminary data.</text>
</comment>